<dbReference type="GO" id="GO:0016747">
    <property type="term" value="F:acyltransferase activity, transferring groups other than amino-acyl groups"/>
    <property type="evidence" value="ECO:0007669"/>
    <property type="project" value="InterPro"/>
</dbReference>
<dbReference type="PROSITE" id="PS51186">
    <property type="entry name" value="GNAT"/>
    <property type="match status" value="1"/>
</dbReference>
<dbReference type="SUPFAM" id="SSF56059">
    <property type="entry name" value="Glutathione synthetase ATP-binding domain-like"/>
    <property type="match status" value="1"/>
</dbReference>
<dbReference type="Gene3D" id="3.40.50.261">
    <property type="entry name" value="Succinyl-CoA synthetase domains"/>
    <property type="match status" value="2"/>
</dbReference>
<dbReference type="InterPro" id="IPR016181">
    <property type="entry name" value="Acyl_CoA_acyltransferase"/>
</dbReference>
<dbReference type="InterPro" id="IPR016102">
    <property type="entry name" value="Succinyl-CoA_synth-like"/>
</dbReference>
<dbReference type="InterPro" id="IPR013815">
    <property type="entry name" value="ATP_grasp_subdomain_1"/>
</dbReference>
<dbReference type="EMBL" id="BSRX01000038">
    <property type="protein sequence ID" value="GLW57443.1"/>
    <property type="molecule type" value="Genomic_DNA"/>
</dbReference>
<feature type="domain" description="N-acetyltransferase" evidence="2">
    <location>
        <begin position="32"/>
        <end position="185"/>
    </location>
</feature>
<evidence type="ECO:0000313" key="4">
    <source>
        <dbReference type="Proteomes" id="UP001165143"/>
    </source>
</evidence>
<dbReference type="Gene3D" id="3.40.50.720">
    <property type="entry name" value="NAD(P)-binding Rossmann-like Domain"/>
    <property type="match status" value="1"/>
</dbReference>
<dbReference type="Pfam" id="PF13380">
    <property type="entry name" value="CoA_binding_2"/>
    <property type="match status" value="1"/>
</dbReference>
<dbReference type="InterPro" id="IPR032875">
    <property type="entry name" value="Succ_CoA_lig_flav_dom"/>
</dbReference>
<dbReference type="InterPro" id="IPR036291">
    <property type="entry name" value="NAD(P)-bd_dom_sf"/>
</dbReference>
<dbReference type="Pfam" id="PF13549">
    <property type="entry name" value="ATP-grasp_5"/>
    <property type="match status" value="1"/>
</dbReference>
<evidence type="ECO:0000256" key="1">
    <source>
        <dbReference type="SAM" id="MobiDB-lite"/>
    </source>
</evidence>
<sequence length="915" mass="95629">MTEQPAITTPAPRGRAYPEPGEEALLTDGSTVSIRPVVPADRPQVLALHAERMSEASRRLRFLGVSRRAPELTADRLCGPPRPERCALGAWAAGVLVGEADFEATAERPGTAELALAVADAWQHRGVGSLLAEHLVHAARESGVTAFEADALAGNSGVHRLFSDLGLPVHRQYAQGEVRIRVPLTEPDPDERYLRAVEQRGRTADLASLTALLRPHSVAVLGASRRPGSVGQGVLRKIRDGGFRGELWAVNPHADRVAGLPAYPSLEALPRIPELAVLAVPAAAVPDLAEECGRAGVRALVVLASGLDAEQAGRLLHACREHSMRLLGPNSLGLAQTDPAVRLDAEFGGAFPLPGTAGVAVQSGGVGIALLERLAWLGIGVSTFVSLGDKYDVSANDLLQWWEGDGRTDLALLHLESFGAPRAFSRTARRVTRRFPVLTVDAGRSAAGRRGAAAHTAAAAVPATTRAALFDQAGITATRSVAELVETAALLHAQPLPAGRGAVAVVSNAAGIGVLTADACADAGLSPPALLGGLADRLHRVLPDGAGTGNPVDTTPAAGPEHLLHCLDLLERSGAVDALVVCLVPTALADGPERDPLRALLDGRGRRRLPLVVVRIDQQVPVSYLTAGDGGLIPSYSDPRSAACALARARERARLLARPAAPEAVLRGCDPAAARRLVDGFLAERPDGGWLDPGRTADLLECYRLPLATTVWATDERTAVLAARSLRRTGHDGRAVLTAHPGDPVGDPGRTVGTDDEARSAFRELTAASGGRAAGVVVRPAAAPGVDLRVDVRQDGVFGPLVVLGLGGPAGELLDGPVARLAPLTQDDPPAMVADSLAAPLLADLPDPAALHRVLVGASRMATDLPQLTEALIGPVVVRPDGVLCADARVRVEPRRPFDPYLRRLRRRPLSEEEG</sequence>
<protein>
    <submittedName>
        <fullName evidence="3">Acyl-CoA synthetase</fullName>
    </submittedName>
</protein>
<dbReference type="GO" id="GO:0005524">
    <property type="term" value="F:ATP binding"/>
    <property type="evidence" value="ECO:0007669"/>
    <property type="project" value="InterPro"/>
</dbReference>
<evidence type="ECO:0000313" key="3">
    <source>
        <dbReference type="EMBL" id="GLW57443.1"/>
    </source>
</evidence>
<evidence type="ECO:0000259" key="2">
    <source>
        <dbReference type="PROSITE" id="PS51186"/>
    </source>
</evidence>
<dbReference type="Gene3D" id="3.30.470.20">
    <property type="entry name" value="ATP-grasp fold, B domain"/>
    <property type="match status" value="1"/>
</dbReference>
<dbReference type="PANTHER" id="PTHR42793">
    <property type="entry name" value="COA BINDING DOMAIN CONTAINING PROTEIN"/>
    <property type="match status" value="1"/>
</dbReference>
<feature type="region of interest" description="Disordered" evidence="1">
    <location>
        <begin position="1"/>
        <end position="20"/>
    </location>
</feature>
<comment type="caution">
    <text evidence="3">The sequence shown here is derived from an EMBL/GenBank/DDBJ whole genome shotgun (WGS) entry which is preliminary data.</text>
</comment>
<dbReference type="OrthoDB" id="190266at2"/>
<dbReference type="Pfam" id="PF13607">
    <property type="entry name" value="Succ_CoA_lig"/>
    <property type="match status" value="1"/>
</dbReference>
<dbReference type="InterPro" id="IPR003781">
    <property type="entry name" value="CoA-bd"/>
</dbReference>
<dbReference type="Pfam" id="PF00583">
    <property type="entry name" value="Acetyltransf_1"/>
    <property type="match status" value="1"/>
</dbReference>
<name>A0A9W6PM89_9ACTN</name>
<dbReference type="PANTHER" id="PTHR42793:SF1">
    <property type="entry name" value="PEPTIDYL-LYSINE N-ACETYLTRANSFERASE PATZ"/>
    <property type="match status" value="1"/>
</dbReference>
<proteinExistence type="predicted"/>
<dbReference type="Gene3D" id="3.40.630.30">
    <property type="match status" value="1"/>
</dbReference>
<dbReference type="Gene3D" id="3.30.1490.20">
    <property type="entry name" value="ATP-grasp fold, A domain"/>
    <property type="match status" value="1"/>
</dbReference>
<dbReference type="Proteomes" id="UP001165143">
    <property type="component" value="Unassembled WGS sequence"/>
</dbReference>
<dbReference type="SUPFAM" id="SSF55729">
    <property type="entry name" value="Acyl-CoA N-acyltransferases (Nat)"/>
    <property type="match status" value="1"/>
</dbReference>
<dbReference type="RefSeq" id="WP_081973915.1">
    <property type="nucleotide sequence ID" value="NZ_BSRX01000038.1"/>
</dbReference>
<dbReference type="CDD" id="cd04301">
    <property type="entry name" value="NAT_SF"/>
    <property type="match status" value="1"/>
</dbReference>
<accession>A0A9W6PM89</accession>
<dbReference type="SMART" id="SM00881">
    <property type="entry name" value="CoA_binding"/>
    <property type="match status" value="1"/>
</dbReference>
<dbReference type="AlphaFoldDB" id="A0A9W6PM89"/>
<dbReference type="InterPro" id="IPR000182">
    <property type="entry name" value="GNAT_dom"/>
</dbReference>
<organism evidence="3 4">
    <name type="scientific">Kitasatospora phosalacinea</name>
    <dbReference type="NCBI Taxonomy" id="2065"/>
    <lineage>
        <taxon>Bacteria</taxon>
        <taxon>Bacillati</taxon>
        <taxon>Actinomycetota</taxon>
        <taxon>Actinomycetes</taxon>
        <taxon>Kitasatosporales</taxon>
        <taxon>Streptomycetaceae</taxon>
        <taxon>Kitasatospora</taxon>
    </lineage>
</organism>
<gene>
    <name evidence="3" type="ORF">Kpho01_54540</name>
</gene>
<reference evidence="3" key="1">
    <citation type="submission" date="2023-02" db="EMBL/GenBank/DDBJ databases">
        <title>Kitasatospora phosalacinea NBRC 14362.</title>
        <authorList>
            <person name="Ichikawa N."/>
            <person name="Sato H."/>
            <person name="Tonouchi N."/>
        </authorList>
    </citation>
    <scope>NUCLEOTIDE SEQUENCE</scope>
    <source>
        <strain evidence="3">NBRC 14362</strain>
    </source>
</reference>
<dbReference type="SUPFAM" id="SSF52210">
    <property type="entry name" value="Succinyl-CoA synthetase domains"/>
    <property type="match status" value="2"/>
</dbReference>
<dbReference type="SUPFAM" id="SSF51735">
    <property type="entry name" value="NAD(P)-binding Rossmann-fold domains"/>
    <property type="match status" value="1"/>
</dbReference>